<comment type="function">
    <text evidence="1">Catalyzes an amino-pyrimidine hydrolysis reaction at the C5' of the pyrimidine moiety of thiamine compounds, a reaction that is part of a thiamine salvage pathway.</text>
</comment>
<comment type="pathway">
    <text evidence="1">Cofactor biosynthesis; thiamine diphosphate biosynthesis.</text>
</comment>
<dbReference type="GO" id="GO:0009229">
    <property type="term" value="P:thiamine diphosphate biosynthetic process"/>
    <property type="evidence" value="ECO:0007669"/>
    <property type="project" value="UniProtKB-UniPathway"/>
</dbReference>
<keyword evidence="1" id="KW-0378">Hydrolase</keyword>
<dbReference type="RefSeq" id="WP_115928763.1">
    <property type="nucleotide sequence ID" value="NZ_QNVV01000011.1"/>
</dbReference>
<keyword evidence="1" id="KW-0784">Thiamine biosynthesis</keyword>
<dbReference type="UniPathway" id="UPA00060"/>
<dbReference type="GO" id="GO:0050334">
    <property type="term" value="F:thiaminase activity"/>
    <property type="evidence" value="ECO:0007669"/>
    <property type="project" value="UniProtKB-EC"/>
</dbReference>
<protein>
    <recommendedName>
        <fullName evidence="1">Aminopyrimidine aminohydrolase</fullName>
        <ecNumber evidence="1">3.5.99.2</ecNumber>
    </recommendedName>
</protein>
<gene>
    <name evidence="3" type="primary">tenA</name>
    <name evidence="3" type="ORF">DRF67_13240</name>
</gene>
<dbReference type="Pfam" id="PF03070">
    <property type="entry name" value="TENA_THI-4"/>
    <property type="match status" value="1"/>
</dbReference>
<feature type="domain" description="Thiaminase-2/PQQC" evidence="2">
    <location>
        <begin position="22"/>
        <end position="211"/>
    </location>
</feature>
<evidence type="ECO:0000256" key="1">
    <source>
        <dbReference type="RuleBase" id="RU363093"/>
    </source>
</evidence>
<organism evidence="3 4">
    <name type="scientific">Chryseobacterium pennipullorum</name>
    <dbReference type="NCBI Taxonomy" id="2258963"/>
    <lineage>
        <taxon>Bacteria</taxon>
        <taxon>Pseudomonadati</taxon>
        <taxon>Bacteroidota</taxon>
        <taxon>Flavobacteriia</taxon>
        <taxon>Flavobacteriales</taxon>
        <taxon>Weeksellaceae</taxon>
        <taxon>Chryseobacterium group</taxon>
        <taxon>Chryseobacterium</taxon>
    </lineage>
</organism>
<evidence type="ECO:0000259" key="2">
    <source>
        <dbReference type="Pfam" id="PF03070"/>
    </source>
</evidence>
<evidence type="ECO:0000313" key="3">
    <source>
        <dbReference type="EMBL" id="REC46779.1"/>
    </source>
</evidence>
<evidence type="ECO:0000313" key="4">
    <source>
        <dbReference type="Proteomes" id="UP000256257"/>
    </source>
</evidence>
<dbReference type="SUPFAM" id="SSF48613">
    <property type="entry name" value="Heme oxygenase-like"/>
    <property type="match status" value="1"/>
</dbReference>
<dbReference type="GO" id="GO:0009228">
    <property type="term" value="P:thiamine biosynthetic process"/>
    <property type="evidence" value="ECO:0007669"/>
    <property type="project" value="UniProtKB-KW"/>
</dbReference>
<dbReference type="InterPro" id="IPR050967">
    <property type="entry name" value="Thiamine_Salvage_TenA"/>
</dbReference>
<dbReference type="EC" id="3.5.99.2" evidence="1"/>
<dbReference type="Gene3D" id="1.20.910.10">
    <property type="entry name" value="Heme oxygenase-like"/>
    <property type="match status" value="1"/>
</dbReference>
<sequence length="226" mass="26055">MKWSEHIWQSIGGCYESILDMPFIQELSDGSLPQEKFRFYMAQDSLYLEHFGRTLSLIAAKIPDLQDVLAFMRFAENAIVVENALHESYFKDFGVGNKGILQPACHHYIHFLRSTAALEAVEIAVAAVLPCFWIYREVGNHIYRIQNTVNNPYEKWIATYAGEEFSAAVDQAIAICDRIAENSTEETRKKMSEAFITASRMEYHFWEAAYELKMWNSSSILFSNHQ</sequence>
<dbReference type="EMBL" id="QNVV01000011">
    <property type="protein sequence ID" value="REC46779.1"/>
    <property type="molecule type" value="Genomic_DNA"/>
</dbReference>
<comment type="catalytic activity">
    <reaction evidence="1">
        <text>4-amino-5-aminomethyl-2-methylpyrimidine + H2O = 4-amino-5-hydroxymethyl-2-methylpyrimidine + NH4(+)</text>
        <dbReference type="Rhea" id="RHEA:31799"/>
        <dbReference type="ChEBI" id="CHEBI:15377"/>
        <dbReference type="ChEBI" id="CHEBI:16892"/>
        <dbReference type="ChEBI" id="CHEBI:28938"/>
        <dbReference type="ChEBI" id="CHEBI:63416"/>
        <dbReference type="EC" id="3.5.99.2"/>
    </reaction>
</comment>
<dbReference type="Proteomes" id="UP000256257">
    <property type="component" value="Unassembled WGS sequence"/>
</dbReference>
<comment type="caution">
    <text evidence="3">The sequence shown here is derived from an EMBL/GenBank/DDBJ whole genome shotgun (WGS) entry which is preliminary data.</text>
</comment>
<dbReference type="NCBIfam" id="TIGR04306">
    <property type="entry name" value="salvage_TenA"/>
    <property type="match status" value="1"/>
</dbReference>
<reference evidence="3 4" key="1">
    <citation type="submission" date="2018-06" db="EMBL/GenBank/DDBJ databases">
        <title>Novel Chryseobacterium species.</title>
        <authorList>
            <person name="Newman J."/>
            <person name="Hugo C."/>
            <person name="Oosthuizen L."/>
            <person name="Charimba G."/>
        </authorList>
    </citation>
    <scope>NUCLEOTIDE SEQUENCE [LARGE SCALE GENOMIC DNA]</scope>
    <source>
        <strain evidence="3 4">7_F195</strain>
    </source>
</reference>
<dbReference type="AlphaFoldDB" id="A0A3D9AZT9"/>
<dbReference type="PANTHER" id="PTHR43198:SF2">
    <property type="entry name" value="SI:CH1073-67J19.1-RELATED"/>
    <property type="match status" value="1"/>
</dbReference>
<comment type="catalytic activity">
    <reaction evidence="1">
        <text>thiamine + H2O = 5-(2-hydroxyethyl)-4-methylthiazole + 4-amino-5-hydroxymethyl-2-methylpyrimidine + H(+)</text>
        <dbReference type="Rhea" id="RHEA:17509"/>
        <dbReference type="ChEBI" id="CHEBI:15377"/>
        <dbReference type="ChEBI" id="CHEBI:15378"/>
        <dbReference type="ChEBI" id="CHEBI:16892"/>
        <dbReference type="ChEBI" id="CHEBI:17957"/>
        <dbReference type="ChEBI" id="CHEBI:18385"/>
        <dbReference type="EC" id="3.5.99.2"/>
    </reaction>
</comment>
<dbReference type="InterPro" id="IPR027574">
    <property type="entry name" value="Thiaminase_II"/>
</dbReference>
<dbReference type="GO" id="GO:0005829">
    <property type="term" value="C:cytosol"/>
    <property type="evidence" value="ECO:0007669"/>
    <property type="project" value="TreeGrafter"/>
</dbReference>
<comment type="similarity">
    <text evidence="1">Belongs to the TenA family.</text>
</comment>
<keyword evidence="4" id="KW-1185">Reference proteome</keyword>
<dbReference type="CDD" id="cd19365">
    <property type="entry name" value="TenA_C-like"/>
    <property type="match status" value="1"/>
</dbReference>
<proteinExistence type="inferred from homology"/>
<dbReference type="OrthoDB" id="34166at2"/>
<accession>A0A3D9AZT9</accession>
<dbReference type="InterPro" id="IPR004305">
    <property type="entry name" value="Thiaminase-2/PQQC"/>
</dbReference>
<dbReference type="InterPro" id="IPR016084">
    <property type="entry name" value="Haem_Oase-like_multi-hlx"/>
</dbReference>
<dbReference type="PANTHER" id="PTHR43198">
    <property type="entry name" value="BIFUNCTIONAL TH2 PROTEIN"/>
    <property type="match status" value="1"/>
</dbReference>
<name>A0A3D9AZT9_9FLAO</name>